<keyword evidence="9" id="KW-1185">Reference proteome</keyword>
<gene>
    <name evidence="8" type="ORF">ELD05_00085</name>
</gene>
<dbReference type="AlphaFoldDB" id="A0A3T0D226"/>
<dbReference type="PROSITE" id="PS51198">
    <property type="entry name" value="UVRD_HELICASE_ATP_BIND"/>
    <property type="match status" value="1"/>
</dbReference>
<keyword evidence="6" id="KW-0175">Coiled coil</keyword>
<evidence type="ECO:0000256" key="4">
    <source>
        <dbReference type="ARBA" id="ARBA00022840"/>
    </source>
</evidence>
<dbReference type="GO" id="GO:0005829">
    <property type="term" value="C:cytosol"/>
    <property type="evidence" value="ECO:0007669"/>
    <property type="project" value="TreeGrafter"/>
</dbReference>
<dbReference type="Proteomes" id="UP000282930">
    <property type="component" value="Chromosome"/>
</dbReference>
<dbReference type="Pfam" id="PF00580">
    <property type="entry name" value="UvrD-helicase"/>
    <property type="match status" value="1"/>
</dbReference>
<dbReference type="GO" id="GO:0016787">
    <property type="term" value="F:hydrolase activity"/>
    <property type="evidence" value="ECO:0007669"/>
    <property type="project" value="UniProtKB-UniRule"/>
</dbReference>
<keyword evidence="4 5" id="KW-0067">ATP-binding</keyword>
<evidence type="ECO:0000256" key="1">
    <source>
        <dbReference type="ARBA" id="ARBA00022741"/>
    </source>
</evidence>
<dbReference type="EMBL" id="CP034791">
    <property type="protein sequence ID" value="AZT89215.1"/>
    <property type="molecule type" value="Genomic_DNA"/>
</dbReference>
<dbReference type="GO" id="GO:0003677">
    <property type="term" value="F:DNA binding"/>
    <property type="evidence" value="ECO:0007669"/>
    <property type="project" value="InterPro"/>
</dbReference>
<evidence type="ECO:0000256" key="2">
    <source>
        <dbReference type="ARBA" id="ARBA00022801"/>
    </source>
</evidence>
<dbReference type="GO" id="GO:0005524">
    <property type="term" value="F:ATP binding"/>
    <property type="evidence" value="ECO:0007669"/>
    <property type="project" value="UniProtKB-UniRule"/>
</dbReference>
<keyword evidence="3 5" id="KW-0347">Helicase</keyword>
<dbReference type="GO" id="GO:0000725">
    <property type="term" value="P:recombinational repair"/>
    <property type="evidence" value="ECO:0007669"/>
    <property type="project" value="TreeGrafter"/>
</dbReference>
<dbReference type="PANTHER" id="PTHR11070:SF17">
    <property type="entry name" value="DNA HELICASE IV"/>
    <property type="match status" value="1"/>
</dbReference>
<name>A0A3T0D226_9FIRM</name>
<evidence type="ECO:0000313" key="9">
    <source>
        <dbReference type="Proteomes" id="UP000282930"/>
    </source>
</evidence>
<dbReference type="InterPro" id="IPR027417">
    <property type="entry name" value="P-loop_NTPase"/>
</dbReference>
<evidence type="ECO:0000256" key="6">
    <source>
        <dbReference type="SAM" id="Coils"/>
    </source>
</evidence>
<feature type="coiled-coil region" evidence="6">
    <location>
        <begin position="400"/>
        <end position="495"/>
    </location>
</feature>
<dbReference type="InterPro" id="IPR014016">
    <property type="entry name" value="UvrD-like_ATP-bd"/>
</dbReference>
<dbReference type="RefSeq" id="WP_127350841.1">
    <property type="nucleotide sequence ID" value="NZ_CP034791.1"/>
</dbReference>
<dbReference type="KEGG" id="ccha:ELD05_00085"/>
<feature type="binding site" evidence="5">
    <location>
        <begin position="223"/>
        <end position="230"/>
    </location>
    <ligand>
        <name>ATP</name>
        <dbReference type="ChEBI" id="CHEBI:30616"/>
    </ligand>
</feature>
<evidence type="ECO:0000256" key="3">
    <source>
        <dbReference type="ARBA" id="ARBA00022806"/>
    </source>
</evidence>
<organism evidence="8 9">
    <name type="scientific">Caldicellulosiruptor changbaiensis</name>
    <dbReference type="NCBI Taxonomy" id="1222016"/>
    <lineage>
        <taxon>Bacteria</taxon>
        <taxon>Bacillati</taxon>
        <taxon>Bacillota</taxon>
        <taxon>Bacillota incertae sedis</taxon>
        <taxon>Caldicellulosiruptorales</taxon>
        <taxon>Caldicellulosiruptoraceae</taxon>
        <taxon>Caldicellulosiruptor</taxon>
    </lineage>
</organism>
<dbReference type="Gene3D" id="3.40.50.300">
    <property type="entry name" value="P-loop containing nucleotide triphosphate hydrolases"/>
    <property type="match status" value="3"/>
</dbReference>
<reference evidence="8 9" key="1">
    <citation type="submission" date="2018-12" db="EMBL/GenBank/DDBJ databases">
        <title>Genome sequence from the cellulolytic species, Caldicellulosiruptor changbaiensis.</title>
        <authorList>
            <person name="Blumer-Schuette S.E."/>
            <person name="Mendoza C."/>
        </authorList>
    </citation>
    <scope>NUCLEOTIDE SEQUENCE [LARGE SCALE GENOMIC DNA]</scope>
    <source>
        <strain evidence="8 9">CBS-Z</strain>
    </source>
</reference>
<keyword evidence="1 5" id="KW-0547">Nucleotide-binding</keyword>
<evidence type="ECO:0000256" key="5">
    <source>
        <dbReference type="PROSITE-ProRule" id="PRU00560"/>
    </source>
</evidence>
<feature type="domain" description="UvrD-like helicase ATP-binding" evidence="7">
    <location>
        <begin position="202"/>
        <end position="643"/>
    </location>
</feature>
<dbReference type="InterPro" id="IPR000212">
    <property type="entry name" value="DNA_helicase_UvrD/REP"/>
</dbReference>
<dbReference type="GO" id="GO:0043138">
    <property type="term" value="F:3'-5' DNA helicase activity"/>
    <property type="evidence" value="ECO:0007669"/>
    <property type="project" value="TreeGrafter"/>
</dbReference>
<dbReference type="PANTHER" id="PTHR11070">
    <property type="entry name" value="UVRD / RECB / PCRA DNA HELICASE FAMILY MEMBER"/>
    <property type="match status" value="1"/>
</dbReference>
<dbReference type="SUPFAM" id="SSF52540">
    <property type="entry name" value="P-loop containing nucleoside triphosphate hydrolases"/>
    <property type="match status" value="1"/>
</dbReference>
<accession>A0A3T0D226</accession>
<protein>
    <recommendedName>
        <fullName evidence="7">UvrD-like helicase ATP-binding domain-containing protein</fullName>
    </recommendedName>
</protein>
<evidence type="ECO:0000313" key="8">
    <source>
        <dbReference type="EMBL" id="AZT89215.1"/>
    </source>
</evidence>
<sequence length="775" mass="92465">MANNLQNDIIYEEEKNQLKKVVKYIDEKIENRKKTIDKLEEDLITYHSRSADEIEDYIANRKKIKRINEEILKLLEQRYMPYFARVDLEKSHDSKKSIDVVYIGKSALLDNKGNLIVSDWRSDIAKTYYQNTEIEFKINDIWYLVLLRRSFDIKNGELISYKNEFVYDDSLPSKYDQLLDPFLVQLIKEKRTEGKFTDIIRTIQRKQIEIIYEKYDQNIIVQGYAGSGKTMILLHRLSYLLYNNKNINPHSIWIITPNNIFNKQIKDLAHELELDLVNKGTIVDYYLEKLDNYGFKFVENIRARRKNEDEYIKTVEAYLGDEDSLPKEMLDYCYSDECLEELKNAYKQWVRGIKNYLENIGYRELMQKNNIKVGNYRFFDEALREILTNVNWLIGENEIINEKIEDVKGYIENVENLIAQTNKEIQEIEIIANKLKNKENISEEIVKKYGLKDRENINTQLLVLKNKLIKLKKRLKLYQQKLVEYQTELDNLTQRMLSKEIIYKLVKLKRLIPEYEIKDNKIYKDNFLTKVYKPLREKIFLRFGQKLTKNIFYKFDLYLILNLCCEHFGLPNKQEKLIFIDEGQDITLNEYKLFIKLNDNRAVFNIYGDLLQSILKSGLGDWEELKNILNAKYYELIENYRNSNEIACFCNDKFNISMQPIGINSFAVKEFTLENINILEFQKTINEFDENGLRAIVVKDYYPELMEKIFKLFPKGEINKVSESKRLFLRKFNLFDIKLAKGLEFRQCIVFTQGMTNNEKYVAFTRAMDHLIIVN</sequence>
<proteinExistence type="predicted"/>
<evidence type="ECO:0000259" key="7">
    <source>
        <dbReference type="PROSITE" id="PS51198"/>
    </source>
</evidence>
<keyword evidence="2 5" id="KW-0378">Hydrolase</keyword>